<dbReference type="InterPro" id="IPR038109">
    <property type="entry name" value="DNA_bind_recomb_sf"/>
</dbReference>
<dbReference type="GeneID" id="8154952"/>
<dbReference type="Pfam" id="PF00239">
    <property type="entry name" value="Resolvase"/>
    <property type="match status" value="1"/>
</dbReference>
<gene>
    <name evidence="2" type="ORF">ID09_02855</name>
</gene>
<dbReference type="HOGENOM" id="CLU_010686_18_2_9"/>
<sequence length="482" mass="56840">MPKIALYLRLSVDEATADESNSITNQRILLNQYLDRTPEFHPFKRIEFIDDGFSGKNPNRPAFNRLMSDVRVGKIRYIIVKDFSRFMRDYLEFGNYIENIFPFLGVRFIAVNDQFDSFTSENNGVEIDVPFRNLLNDFYARDVSEKVKSAMNTMKRSGKNMSWLPPFGYLKDPNDRFKIIIDESVAPVVKRIFQLCIEGVGLSRIAIILNDENTITPAERKRQISQADYQYQIVVTEKQKRNIWTRSTVSRILKNEAYKGTYLFNAKTIFNGKQVKRPKEEWERIENNHESIVTSEIFEQAQKALKSRNNRHSYQQSTKKYDVILTGFMICEHCGHKLTAYTYKKKTHHYFYCRYCKVQGISLKGCRSDRVEQKILEYLKSKKEDVPSQKSNKSLVYLMSQLKAQKFSYYQDYKDEKINRETYIYYKQEIDKKIDDIEEELNKLNNSQCMIDSSLSKETLRESVKQIIVNHAGGYRIDYKNI</sequence>
<evidence type="ECO:0000313" key="3">
    <source>
        <dbReference type="Proteomes" id="UP000028185"/>
    </source>
</evidence>
<organism evidence="2 3">
    <name type="scientific">Streptococcus suis 6407</name>
    <dbReference type="NCBI Taxonomy" id="1214179"/>
    <lineage>
        <taxon>Bacteria</taxon>
        <taxon>Bacillati</taxon>
        <taxon>Bacillota</taxon>
        <taxon>Bacilli</taxon>
        <taxon>Lactobacillales</taxon>
        <taxon>Streptococcaceae</taxon>
        <taxon>Streptococcus</taxon>
    </lineage>
</organism>
<feature type="domain" description="Recombinase" evidence="1">
    <location>
        <begin position="166"/>
        <end position="311"/>
    </location>
</feature>
<dbReference type="PATRIC" id="fig|1214179.4.peg.533"/>
<dbReference type="Pfam" id="PF13408">
    <property type="entry name" value="Zn_ribbon_recom"/>
    <property type="match status" value="1"/>
</dbReference>
<dbReference type="RefSeq" id="WP_012775555.1">
    <property type="nucleotide sequence ID" value="NZ_ALLE01000041.1"/>
</dbReference>
<dbReference type="Pfam" id="PF07508">
    <property type="entry name" value="Recombinase"/>
    <property type="match status" value="1"/>
</dbReference>
<proteinExistence type="predicted"/>
<dbReference type="Gene3D" id="3.90.1750.20">
    <property type="entry name" value="Putative Large Serine Recombinase, Chain B, Domain 2"/>
    <property type="match status" value="1"/>
</dbReference>
<dbReference type="InterPro" id="IPR025827">
    <property type="entry name" value="Zn_ribbon_recom_dom"/>
</dbReference>
<dbReference type="PANTHER" id="PTHR30461:SF23">
    <property type="entry name" value="DNA RECOMBINASE-RELATED"/>
    <property type="match status" value="1"/>
</dbReference>
<dbReference type="SUPFAM" id="SSF53041">
    <property type="entry name" value="Resolvase-like"/>
    <property type="match status" value="1"/>
</dbReference>
<dbReference type="Gene3D" id="3.40.50.1390">
    <property type="entry name" value="Resolvase, N-terminal catalytic domain"/>
    <property type="match status" value="1"/>
</dbReference>
<accession>A0A075SHZ8</accession>
<dbReference type="EMBL" id="CP008921">
    <property type="protein sequence ID" value="AIG43036.1"/>
    <property type="molecule type" value="Genomic_DNA"/>
</dbReference>
<dbReference type="PROSITE" id="PS51737">
    <property type="entry name" value="RECOMBINASE_DNA_BIND"/>
    <property type="match status" value="1"/>
</dbReference>
<dbReference type="PANTHER" id="PTHR30461">
    <property type="entry name" value="DNA-INVERTASE FROM LAMBDOID PROPHAGE"/>
    <property type="match status" value="1"/>
</dbReference>
<dbReference type="InterPro" id="IPR050639">
    <property type="entry name" value="SSR_resolvase"/>
</dbReference>
<name>A0A075SHZ8_STRSU</name>
<dbReference type="InterPro" id="IPR006119">
    <property type="entry name" value="Resolv_N"/>
</dbReference>
<protein>
    <submittedName>
        <fullName evidence="2">Recombinase</fullName>
    </submittedName>
</protein>
<dbReference type="GO" id="GO:0003677">
    <property type="term" value="F:DNA binding"/>
    <property type="evidence" value="ECO:0007669"/>
    <property type="project" value="InterPro"/>
</dbReference>
<evidence type="ECO:0000313" key="2">
    <source>
        <dbReference type="EMBL" id="AIG43036.1"/>
    </source>
</evidence>
<dbReference type="SMART" id="SM00857">
    <property type="entry name" value="Resolvase"/>
    <property type="match status" value="1"/>
</dbReference>
<dbReference type="InterPro" id="IPR036162">
    <property type="entry name" value="Resolvase-like_N_sf"/>
</dbReference>
<reference evidence="2 3" key="1">
    <citation type="journal article" date="2014" name="Genome Announc.">
        <title>Whole-Genome Sequence of Streptococcus suis Serotype 4 Reference Strain 6407.</title>
        <authorList>
            <person name="Wang K."/>
            <person name="Chen J."/>
            <person name="Yao H."/>
            <person name="Lu C."/>
        </authorList>
    </citation>
    <scope>NUCLEOTIDE SEQUENCE [LARGE SCALE GENOMIC DNA]</scope>
    <source>
        <strain evidence="2">6407</strain>
    </source>
</reference>
<dbReference type="GO" id="GO:0000150">
    <property type="term" value="F:DNA strand exchange activity"/>
    <property type="evidence" value="ECO:0007669"/>
    <property type="project" value="InterPro"/>
</dbReference>
<dbReference type="InterPro" id="IPR011109">
    <property type="entry name" value="DNA_bind_recombinase_dom"/>
</dbReference>
<evidence type="ECO:0000259" key="1">
    <source>
        <dbReference type="PROSITE" id="PS51737"/>
    </source>
</evidence>
<dbReference type="AlphaFoldDB" id="A0A075SHZ8"/>
<dbReference type="Proteomes" id="UP000028185">
    <property type="component" value="Chromosome"/>
</dbReference>